<dbReference type="PROSITE" id="PS51123">
    <property type="entry name" value="OMPA_2"/>
    <property type="match status" value="1"/>
</dbReference>
<evidence type="ECO:0000256" key="1">
    <source>
        <dbReference type="ARBA" id="ARBA00004442"/>
    </source>
</evidence>
<dbReference type="InterPro" id="IPR050330">
    <property type="entry name" value="Bact_OuterMem_StrucFunc"/>
</dbReference>
<comment type="subcellular location">
    <subcellularLocation>
        <location evidence="1">Cell outer membrane</location>
    </subcellularLocation>
</comment>
<dbReference type="CDD" id="cd07185">
    <property type="entry name" value="OmpA_C-like"/>
    <property type="match status" value="1"/>
</dbReference>
<sequence>MRIQTGSAVVAATGMLLLSGCAWDIAGTEKLPNQGDAFAKALQQQYVERAKFEQHEEDWISVDFFTSRAEMAAAGKPPMLQNPSERHLEKDVAEIGSGYKRLSEALAAGAAKSAPLACARAQAWFEHWMEQSEEGHQPQDIAWTRGEFMKAVPDCTVAPPKQPVAAPSAAGESVWRIFFAFDKSNLTPEARTFVDRIVTAYQSQKPSAVQVTGHADASGPNAYNQKLSERRANAVVKALNDKGVPAAVVRERALGEQQLPKPTADGVKEPENRQVTVTFVK</sequence>
<dbReference type="GO" id="GO:0009279">
    <property type="term" value="C:cell outer membrane"/>
    <property type="evidence" value="ECO:0007669"/>
    <property type="project" value="UniProtKB-SubCell"/>
</dbReference>
<dbReference type="SUPFAM" id="SSF103088">
    <property type="entry name" value="OmpA-like"/>
    <property type="match status" value="1"/>
</dbReference>
<dbReference type="Pfam" id="PF00691">
    <property type="entry name" value="OmpA"/>
    <property type="match status" value="1"/>
</dbReference>
<keyword evidence="2 4" id="KW-0472">Membrane</keyword>
<proteinExistence type="predicted"/>
<evidence type="ECO:0000256" key="4">
    <source>
        <dbReference type="PROSITE-ProRule" id="PRU00473"/>
    </source>
</evidence>
<accession>A0A212KMU9</accession>
<evidence type="ECO:0000259" key="5">
    <source>
        <dbReference type="PROSITE" id="PS51123"/>
    </source>
</evidence>
<dbReference type="InterPro" id="IPR006665">
    <property type="entry name" value="OmpA-like"/>
</dbReference>
<dbReference type="InterPro" id="IPR036737">
    <property type="entry name" value="OmpA-like_sf"/>
</dbReference>
<dbReference type="AlphaFoldDB" id="A0A212KMU9"/>
<evidence type="ECO:0000256" key="2">
    <source>
        <dbReference type="ARBA" id="ARBA00023136"/>
    </source>
</evidence>
<name>A0A212KMU9_9PROT</name>
<dbReference type="PANTHER" id="PTHR30329:SF21">
    <property type="entry name" value="LIPOPROTEIN YIAD-RELATED"/>
    <property type="match status" value="1"/>
</dbReference>
<keyword evidence="3" id="KW-0998">Cell outer membrane</keyword>
<dbReference type="EMBL" id="FLUO01000004">
    <property type="protein sequence ID" value="SBW13007.1"/>
    <property type="molecule type" value="Genomic_DNA"/>
</dbReference>
<evidence type="ECO:0000313" key="6">
    <source>
        <dbReference type="EMBL" id="SBW13007.1"/>
    </source>
</evidence>
<gene>
    <name evidence="6" type="ORF">KL86APRO_40026</name>
</gene>
<dbReference type="PANTHER" id="PTHR30329">
    <property type="entry name" value="STATOR ELEMENT OF FLAGELLAR MOTOR COMPLEX"/>
    <property type="match status" value="1"/>
</dbReference>
<feature type="domain" description="OmpA-like" evidence="5">
    <location>
        <begin position="166"/>
        <end position="281"/>
    </location>
</feature>
<evidence type="ECO:0000256" key="3">
    <source>
        <dbReference type="ARBA" id="ARBA00023237"/>
    </source>
</evidence>
<dbReference type="PROSITE" id="PS51257">
    <property type="entry name" value="PROKAR_LIPOPROTEIN"/>
    <property type="match status" value="1"/>
</dbReference>
<organism evidence="6">
    <name type="scientific">uncultured Alphaproteobacteria bacterium</name>
    <dbReference type="NCBI Taxonomy" id="91750"/>
    <lineage>
        <taxon>Bacteria</taxon>
        <taxon>Pseudomonadati</taxon>
        <taxon>Pseudomonadota</taxon>
        <taxon>Alphaproteobacteria</taxon>
        <taxon>environmental samples</taxon>
    </lineage>
</organism>
<reference evidence="6" key="1">
    <citation type="submission" date="2016-04" db="EMBL/GenBank/DDBJ databases">
        <authorList>
            <person name="Evans L.H."/>
            <person name="Alamgir A."/>
            <person name="Owens N."/>
            <person name="Weber N.D."/>
            <person name="Virtaneva K."/>
            <person name="Barbian K."/>
            <person name="Babar A."/>
            <person name="Rosenke K."/>
        </authorList>
    </citation>
    <scope>NUCLEOTIDE SEQUENCE</scope>
    <source>
        <strain evidence="6">86</strain>
    </source>
</reference>
<protein>
    <submittedName>
        <fullName evidence="6">OmpA family protein</fullName>
    </submittedName>
</protein>
<dbReference type="PRINTS" id="PR01021">
    <property type="entry name" value="OMPADOMAIN"/>
</dbReference>
<dbReference type="InterPro" id="IPR006664">
    <property type="entry name" value="OMP_bac"/>
</dbReference>
<dbReference type="Gene3D" id="3.30.1330.60">
    <property type="entry name" value="OmpA-like domain"/>
    <property type="match status" value="1"/>
</dbReference>